<accession>A0A915KVB9</accession>
<gene>
    <name evidence="12" type="primary">inx</name>
</gene>
<keyword evidence="9 12" id="KW-0406">Ion transport</keyword>
<feature type="transmembrane region" description="Helical" evidence="12">
    <location>
        <begin position="208"/>
        <end position="232"/>
    </location>
</feature>
<keyword evidence="10 12" id="KW-0472">Membrane</keyword>
<evidence type="ECO:0000256" key="12">
    <source>
        <dbReference type="RuleBase" id="RU010713"/>
    </source>
</evidence>
<evidence type="ECO:0000256" key="8">
    <source>
        <dbReference type="ARBA" id="ARBA00022989"/>
    </source>
</evidence>
<comment type="function">
    <text evidence="12">Structural component of the gap junctions.</text>
</comment>
<dbReference type="PANTHER" id="PTHR11893:SF14">
    <property type="entry name" value="INNEXIN-10"/>
    <property type="match status" value="1"/>
</dbReference>
<keyword evidence="3 12" id="KW-0813">Transport</keyword>
<feature type="transmembrane region" description="Helical" evidence="12">
    <location>
        <begin position="297"/>
        <end position="318"/>
    </location>
</feature>
<comment type="similarity">
    <text evidence="12">Belongs to the pannexin family.</text>
</comment>
<sequence length="482" mass="56892">MIETSLKYLKFLGVRHDDDGVDRMHYFVTSNMLIVLSLLISYKQFGSRPIECLTPKMFPKSYEDYAENYCWAQDTYIVTFDEKMPKVQQRYEEERRISYYQWVPFFLLFQALCFRLPSFLWKHLSTQSGIQLDELVKIAANERNIEPNVKQESLKSLSNHLENVLAFRRRAFRSFYRNHPPTSTLRLKSKSAKIALFPCLRTTMFTSFIYILIKLVYIFNVLTQLFFLNIFLETSKYDYYGFGVVWNIINGVNWEKSRMFPRVTLCDFKIRAMGNVQDYTVQCVLVINIFNEKIFMFLWFWYFMLLISAAVSLCYWLLIFAHPTTSRKFVARHLELSELPFDVKGNAQKLRVFVDEYLKADGVFILRMITNHAGIIFGTELCLALWQRYYSLIEQNEFPALTTAKSHQSDQNNNEAAEMDVEHNNDTDFHERSLTENLINDLKSYGDKDALLTRRSNTRPMSKLDDILIVQNNFDKKSHASV</sequence>
<keyword evidence="13" id="KW-1185">Reference proteome</keyword>
<dbReference type="WBParaSite" id="nRc.2.0.1.t42740-RA">
    <property type="protein sequence ID" value="nRc.2.0.1.t42740-RA"/>
    <property type="gene ID" value="nRc.2.0.1.g42740"/>
</dbReference>
<keyword evidence="5 12" id="KW-0812">Transmembrane</keyword>
<keyword evidence="4" id="KW-1003">Cell membrane</keyword>
<dbReference type="Proteomes" id="UP000887565">
    <property type="component" value="Unplaced"/>
</dbReference>
<name>A0A915KVB9_ROMCU</name>
<dbReference type="InterPro" id="IPR000990">
    <property type="entry name" value="Innexin"/>
</dbReference>
<dbReference type="PANTHER" id="PTHR11893">
    <property type="entry name" value="INNEXIN"/>
    <property type="match status" value="1"/>
</dbReference>
<evidence type="ECO:0000256" key="3">
    <source>
        <dbReference type="ARBA" id="ARBA00022448"/>
    </source>
</evidence>
<keyword evidence="8 12" id="KW-1133">Transmembrane helix</keyword>
<evidence type="ECO:0000256" key="11">
    <source>
        <dbReference type="ARBA" id="ARBA00023303"/>
    </source>
</evidence>
<dbReference type="PRINTS" id="PR01262">
    <property type="entry name" value="INNEXIN"/>
</dbReference>
<dbReference type="GO" id="GO:0005886">
    <property type="term" value="C:plasma membrane"/>
    <property type="evidence" value="ECO:0007669"/>
    <property type="project" value="UniProtKB-SubCell"/>
</dbReference>
<protein>
    <recommendedName>
        <fullName evidence="12">Innexin</fullName>
    </recommendedName>
</protein>
<dbReference type="OMA" id="IQEHTIQ"/>
<evidence type="ECO:0000256" key="7">
    <source>
        <dbReference type="ARBA" id="ARBA00022949"/>
    </source>
</evidence>
<comment type="caution">
    <text evidence="12">Lacks conserved residue(s) required for the propagation of feature annotation.</text>
</comment>
<evidence type="ECO:0000256" key="9">
    <source>
        <dbReference type="ARBA" id="ARBA00023065"/>
    </source>
</evidence>
<dbReference type="Pfam" id="PF00876">
    <property type="entry name" value="Innexin"/>
    <property type="match status" value="1"/>
</dbReference>
<evidence type="ECO:0000313" key="13">
    <source>
        <dbReference type="Proteomes" id="UP000887565"/>
    </source>
</evidence>
<evidence type="ECO:0000313" key="14">
    <source>
        <dbReference type="WBParaSite" id="nRc.2.0.1.t42740-RA"/>
    </source>
</evidence>
<evidence type="ECO:0000256" key="2">
    <source>
        <dbReference type="ARBA" id="ARBA00004651"/>
    </source>
</evidence>
<dbReference type="GO" id="GO:0005921">
    <property type="term" value="C:gap junction"/>
    <property type="evidence" value="ECO:0007669"/>
    <property type="project" value="UniProtKB-SubCell"/>
</dbReference>
<proteinExistence type="inferred from homology"/>
<dbReference type="GO" id="GO:0034220">
    <property type="term" value="P:monoatomic ion transmembrane transport"/>
    <property type="evidence" value="ECO:0007669"/>
    <property type="project" value="UniProtKB-KW"/>
</dbReference>
<keyword evidence="11 12" id="KW-0407">Ion channel</keyword>
<evidence type="ECO:0000256" key="1">
    <source>
        <dbReference type="ARBA" id="ARBA00004610"/>
    </source>
</evidence>
<evidence type="ECO:0000256" key="4">
    <source>
        <dbReference type="ARBA" id="ARBA00022475"/>
    </source>
</evidence>
<dbReference type="AlphaFoldDB" id="A0A915KVB9"/>
<keyword evidence="6" id="KW-0303">Gap junction</keyword>
<keyword evidence="7" id="KW-0965">Cell junction</keyword>
<dbReference type="PROSITE" id="PS51013">
    <property type="entry name" value="PANNEXIN"/>
    <property type="match status" value="1"/>
</dbReference>
<organism evidence="13 14">
    <name type="scientific">Romanomermis culicivorax</name>
    <name type="common">Nematode worm</name>
    <dbReference type="NCBI Taxonomy" id="13658"/>
    <lineage>
        <taxon>Eukaryota</taxon>
        <taxon>Metazoa</taxon>
        <taxon>Ecdysozoa</taxon>
        <taxon>Nematoda</taxon>
        <taxon>Enoplea</taxon>
        <taxon>Dorylaimia</taxon>
        <taxon>Mermithida</taxon>
        <taxon>Mermithoidea</taxon>
        <taxon>Mermithidae</taxon>
        <taxon>Romanomermis</taxon>
    </lineage>
</organism>
<reference evidence="14" key="1">
    <citation type="submission" date="2022-11" db="UniProtKB">
        <authorList>
            <consortium name="WormBaseParasite"/>
        </authorList>
    </citation>
    <scope>IDENTIFICATION</scope>
</reference>
<evidence type="ECO:0000256" key="6">
    <source>
        <dbReference type="ARBA" id="ARBA00022868"/>
    </source>
</evidence>
<comment type="subcellular location">
    <subcellularLocation>
        <location evidence="1">Cell junction</location>
        <location evidence="1">Gap junction</location>
    </subcellularLocation>
    <subcellularLocation>
        <location evidence="2 12">Cell membrane</location>
        <topology evidence="2 12">Multi-pass membrane protein</topology>
    </subcellularLocation>
</comment>
<evidence type="ECO:0000256" key="10">
    <source>
        <dbReference type="ARBA" id="ARBA00023136"/>
    </source>
</evidence>
<evidence type="ECO:0000256" key="5">
    <source>
        <dbReference type="ARBA" id="ARBA00022692"/>
    </source>
</evidence>
<dbReference type="GO" id="GO:0005243">
    <property type="term" value="F:gap junction channel activity"/>
    <property type="evidence" value="ECO:0007669"/>
    <property type="project" value="TreeGrafter"/>
</dbReference>